<keyword evidence="2" id="KW-1185">Reference proteome</keyword>
<reference evidence="1 2" key="1">
    <citation type="journal article" date="2012" name="Science">
        <title>The Paleozoic origin of enzymatic lignin decomposition reconstructed from 31 fungal genomes.</title>
        <authorList>
            <person name="Floudas D."/>
            <person name="Binder M."/>
            <person name="Riley R."/>
            <person name="Barry K."/>
            <person name="Blanchette R.A."/>
            <person name="Henrissat B."/>
            <person name="Martinez A.T."/>
            <person name="Otillar R."/>
            <person name="Spatafora J.W."/>
            <person name="Yadav J.S."/>
            <person name="Aerts A."/>
            <person name="Benoit I."/>
            <person name="Boyd A."/>
            <person name="Carlson A."/>
            <person name="Copeland A."/>
            <person name="Coutinho P.M."/>
            <person name="de Vries R.P."/>
            <person name="Ferreira P."/>
            <person name="Findley K."/>
            <person name="Foster B."/>
            <person name="Gaskell J."/>
            <person name="Glotzer D."/>
            <person name="Gorecki P."/>
            <person name="Heitman J."/>
            <person name="Hesse C."/>
            <person name="Hori C."/>
            <person name="Igarashi K."/>
            <person name="Jurgens J.A."/>
            <person name="Kallen N."/>
            <person name="Kersten P."/>
            <person name="Kohler A."/>
            <person name="Kuees U."/>
            <person name="Kumar T.K.A."/>
            <person name="Kuo A."/>
            <person name="LaButti K."/>
            <person name="Larrondo L.F."/>
            <person name="Lindquist E."/>
            <person name="Ling A."/>
            <person name="Lombard V."/>
            <person name="Lucas S."/>
            <person name="Lundell T."/>
            <person name="Martin R."/>
            <person name="McLaughlin D.J."/>
            <person name="Morgenstern I."/>
            <person name="Morin E."/>
            <person name="Murat C."/>
            <person name="Nagy L.G."/>
            <person name="Nolan M."/>
            <person name="Ohm R.A."/>
            <person name="Patyshakuliyeva A."/>
            <person name="Rokas A."/>
            <person name="Ruiz-Duenas F.J."/>
            <person name="Sabat G."/>
            <person name="Salamov A."/>
            <person name="Samejima M."/>
            <person name="Schmutz J."/>
            <person name="Slot J.C."/>
            <person name="St John F."/>
            <person name="Stenlid J."/>
            <person name="Sun H."/>
            <person name="Sun S."/>
            <person name="Syed K."/>
            <person name="Tsang A."/>
            <person name="Wiebenga A."/>
            <person name="Young D."/>
            <person name="Pisabarro A."/>
            <person name="Eastwood D.C."/>
            <person name="Martin F."/>
            <person name="Cullen D."/>
            <person name="Grigoriev I.V."/>
            <person name="Hibbett D.S."/>
        </authorList>
    </citation>
    <scope>NUCLEOTIDE SEQUENCE [LARGE SCALE GENOMIC DNA]</scope>
    <source>
        <strain evidence="1 2">ATCC 11539</strain>
    </source>
</reference>
<gene>
    <name evidence="1" type="ORF">GLOTRDRAFT_96668</name>
</gene>
<dbReference type="KEGG" id="gtr:GLOTRDRAFT_96668"/>
<dbReference type="Proteomes" id="UP000030669">
    <property type="component" value="Unassembled WGS sequence"/>
</dbReference>
<name>S7PUY5_GLOTA</name>
<dbReference type="SUPFAM" id="SSF48371">
    <property type="entry name" value="ARM repeat"/>
    <property type="match status" value="1"/>
</dbReference>
<dbReference type="RefSeq" id="XP_007870561.1">
    <property type="nucleotide sequence ID" value="XM_007872370.1"/>
</dbReference>
<dbReference type="InterPro" id="IPR016024">
    <property type="entry name" value="ARM-type_fold"/>
</dbReference>
<protein>
    <submittedName>
        <fullName evidence="1">Uncharacterized protein</fullName>
    </submittedName>
</protein>
<accession>S7PUY5</accession>
<dbReference type="EMBL" id="KB469312">
    <property type="protein sequence ID" value="EPQ51132.1"/>
    <property type="molecule type" value="Genomic_DNA"/>
</dbReference>
<organism evidence="1 2">
    <name type="scientific">Gloeophyllum trabeum (strain ATCC 11539 / FP-39264 / Madison 617)</name>
    <name type="common">Brown rot fungus</name>
    <dbReference type="NCBI Taxonomy" id="670483"/>
    <lineage>
        <taxon>Eukaryota</taxon>
        <taxon>Fungi</taxon>
        <taxon>Dikarya</taxon>
        <taxon>Basidiomycota</taxon>
        <taxon>Agaricomycotina</taxon>
        <taxon>Agaricomycetes</taxon>
        <taxon>Gloeophyllales</taxon>
        <taxon>Gloeophyllaceae</taxon>
        <taxon>Gloeophyllum</taxon>
    </lineage>
</organism>
<dbReference type="OrthoDB" id="3305420at2759"/>
<evidence type="ECO:0000313" key="2">
    <source>
        <dbReference type="Proteomes" id="UP000030669"/>
    </source>
</evidence>
<proteinExistence type="predicted"/>
<sequence>MEFGPGRTMDRFLSFMGARLTSLISRVSERQFKKGPNALVGMMINRIEWKNHQCAIVDCTGHPRCKRLGENAGLRKFPPSFEDVVELLFAPYCRICRDSFAVSLSQNAVFSRGCGKLVAQLRNASPSARLLAAYYVCALASFHPSIRQIFVNLRAPEVLRNLVNESEILSSALPAESSRRALASVSESALLPAIKDFDALEHKLSEYYRQKLTDKEMIVLLPYTVTSLSRLTRGLMEPQLQVLAASRLSSSIVWQELAFTSIIPGLRAAVNSGIVQYLWHLIASTSDPIVFGVVGCMIQSLYEFASLSCANQWNILEQRYVPSFSWAWHTLWIPLFRLRLYYPLLLRRIAVRWPLVALIISVQARSSIRALRQLVTQALAMAPRNARYTTEDPVLHLMLTVTDPLYEIAGLLQEERLVAMEYDGYDIPRHIPYQRLCFGCPRSSCPKANLCASNQTMDELRALLEPYKASVQPFQRRRADILIEALDVVEKASESNLHCTGITACLVHSEDSDAFSVFSDHYKGPWPPERSHDPDRPFATLIVEETYRDLRWISIPDLRLDGIMYRPIPAPMGEGNQYIARTRNMPLDEGKYILVDAHTVQSSGAPELATPTGYFG</sequence>
<evidence type="ECO:0000313" key="1">
    <source>
        <dbReference type="EMBL" id="EPQ51132.1"/>
    </source>
</evidence>
<dbReference type="AlphaFoldDB" id="S7PUY5"/>
<dbReference type="HOGENOM" id="CLU_417402_0_0_1"/>
<dbReference type="eggNOG" id="ENOG502RD1X">
    <property type="taxonomic scope" value="Eukaryota"/>
</dbReference>
<dbReference type="GeneID" id="19309884"/>